<keyword evidence="1" id="KW-0812">Transmembrane</keyword>
<proteinExistence type="predicted"/>
<name>A0AAJ2BH14_9PSED</name>
<organism evidence="2 3">
    <name type="scientific">Pseudomonas oryzihabitans</name>
    <dbReference type="NCBI Taxonomy" id="47885"/>
    <lineage>
        <taxon>Bacteria</taxon>
        <taxon>Pseudomonadati</taxon>
        <taxon>Pseudomonadota</taxon>
        <taxon>Gammaproteobacteria</taxon>
        <taxon>Pseudomonadales</taxon>
        <taxon>Pseudomonadaceae</taxon>
        <taxon>Pseudomonas</taxon>
    </lineage>
</organism>
<evidence type="ECO:0000313" key="3">
    <source>
        <dbReference type="Proteomes" id="UP001268036"/>
    </source>
</evidence>
<reference evidence="2" key="1">
    <citation type="submission" date="2023-08" db="EMBL/GenBank/DDBJ databases">
        <title>Functional and genomic diversity of the sorghum phyllosphere microbiome.</title>
        <authorList>
            <person name="Shade A."/>
        </authorList>
    </citation>
    <scope>NUCLEOTIDE SEQUENCE</scope>
    <source>
        <strain evidence="2">SORGH_AS_0201</strain>
    </source>
</reference>
<dbReference type="Proteomes" id="UP001268036">
    <property type="component" value="Unassembled WGS sequence"/>
</dbReference>
<keyword evidence="1" id="KW-0472">Membrane</keyword>
<protein>
    <submittedName>
        <fullName evidence="2">Uncharacterized protein</fullName>
    </submittedName>
</protein>
<evidence type="ECO:0000313" key="2">
    <source>
        <dbReference type="EMBL" id="MDR6232475.1"/>
    </source>
</evidence>
<dbReference type="RefSeq" id="WP_309754292.1">
    <property type="nucleotide sequence ID" value="NZ_JAVJAF010000001.1"/>
</dbReference>
<accession>A0AAJ2BH14</accession>
<evidence type="ECO:0000256" key="1">
    <source>
        <dbReference type="SAM" id="Phobius"/>
    </source>
</evidence>
<feature type="transmembrane region" description="Helical" evidence="1">
    <location>
        <begin position="12"/>
        <end position="34"/>
    </location>
</feature>
<dbReference type="AlphaFoldDB" id="A0AAJ2BH14"/>
<comment type="caution">
    <text evidence="2">The sequence shown here is derived from an EMBL/GenBank/DDBJ whole genome shotgun (WGS) entry which is preliminary data.</text>
</comment>
<dbReference type="EMBL" id="JAVJAF010000001">
    <property type="protein sequence ID" value="MDR6232475.1"/>
    <property type="molecule type" value="Genomic_DNA"/>
</dbReference>
<keyword evidence="1" id="KW-1133">Transmembrane helix</keyword>
<gene>
    <name evidence="2" type="ORF">QE440_000216</name>
</gene>
<sequence length="52" mass="5691">MKTDDDIAQLVAGALMSLVLINSEILGSALFLLIEMITRIEHDQPGETRAHV</sequence>